<name>A0ABP1AQU9_9BRYO</name>
<protein>
    <recommendedName>
        <fullName evidence="1">S1 motif domain-containing protein</fullName>
    </recommendedName>
</protein>
<dbReference type="Gene3D" id="2.40.50.140">
    <property type="entry name" value="Nucleic acid-binding proteins"/>
    <property type="match status" value="1"/>
</dbReference>
<dbReference type="InterPro" id="IPR003029">
    <property type="entry name" value="S1_domain"/>
</dbReference>
<dbReference type="SUPFAM" id="SSF50249">
    <property type="entry name" value="Nucleic acid-binding proteins"/>
    <property type="match status" value="1"/>
</dbReference>
<evidence type="ECO:0000313" key="3">
    <source>
        <dbReference type="Proteomes" id="UP001497522"/>
    </source>
</evidence>
<dbReference type="Proteomes" id="UP001497522">
    <property type="component" value="Chromosome 15"/>
</dbReference>
<dbReference type="EMBL" id="OZ023716">
    <property type="protein sequence ID" value="CAK9864955.1"/>
    <property type="molecule type" value="Genomic_DNA"/>
</dbReference>
<gene>
    <name evidence="2" type="ORF">CSSPJE1EN2_LOCUS7950</name>
</gene>
<dbReference type="InterPro" id="IPR012340">
    <property type="entry name" value="NA-bd_OB-fold"/>
</dbReference>
<evidence type="ECO:0000259" key="1">
    <source>
        <dbReference type="PROSITE" id="PS50126"/>
    </source>
</evidence>
<proteinExistence type="predicted"/>
<evidence type="ECO:0000313" key="2">
    <source>
        <dbReference type="EMBL" id="CAK9864955.1"/>
    </source>
</evidence>
<dbReference type="Pfam" id="PF00575">
    <property type="entry name" value="S1"/>
    <property type="match status" value="1"/>
</dbReference>
<reference evidence="2" key="1">
    <citation type="submission" date="2024-03" db="EMBL/GenBank/DDBJ databases">
        <authorList>
            <consortium name="ELIXIR-Norway"/>
            <consortium name="Elixir Norway"/>
        </authorList>
    </citation>
    <scope>NUCLEOTIDE SEQUENCE</scope>
</reference>
<sequence length="87" mass="10160">MVEYKAIVPPYITHPQRRYYFQGIIQCVKSYGAFIDIGEDVGLLHISELSHVHVTFMEALFAFGEKVKMSFLQIKSANHCYNDYFYT</sequence>
<dbReference type="PROSITE" id="PS50126">
    <property type="entry name" value="S1"/>
    <property type="match status" value="1"/>
</dbReference>
<accession>A0ABP1AQU9</accession>
<feature type="domain" description="S1 motif" evidence="1">
    <location>
        <begin position="18"/>
        <end position="87"/>
    </location>
</feature>
<keyword evidence="3" id="KW-1185">Reference proteome</keyword>
<organism evidence="2 3">
    <name type="scientific">Sphagnum jensenii</name>
    <dbReference type="NCBI Taxonomy" id="128206"/>
    <lineage>
        <taxon>Eukaryota</taxon>
        <taxon>Viridiplantae</taxon>
        <taxon>Streptophyta</taxon>
        <taxon>Embryophyta</taxon>
        <taxon>Bryophyta</taxon>
        <taxon>Sphagnophytina</taxon>
        <taxon>Sphagnopsida</taxon>
        <taxon>Sphagnales</taxon>
        <taxon>Sphagnaceae</taxon>
        <taxon>Sphagnum</taxon>
    </lineage>
</organism>